<gene>
    <name evidence="3" type="ORF">GCM10022236_39140</name>
</gene>
<proteinExistence type="inferred from homology"/>
<protein>
    <recommendedName>
        <fullName evidence="2">UspA domain-containing protein</fullName>
    </recommendedName>
</protein>
<dbReference type="InterPro" id="IPR014729">
    <property type="entry name" value="Rossmann-like_a/b/a_fold"/>
</dbReference>
<reference evidence="4" key="1">
    <citation type="journal article" date="2019" name="Int. J. Syst. Evol. Microbiol.">
        <title>The Global Catalogue of Microorganisms (GCM) 10K type strain sequencing project: providing services to taxonomists for standard genome sequencing and annotation.</title>
        <authorList>
            <consortium name="The Broad Institute Genomics Platform"/>
            <consortium name="The Broad Institute Genome Sequencing Center for Infectious Disease"/>
            <person name="Wu L."/>
            <person name="Ma J."/>
        </authorList>
    </citation>
    <scope>NUCLEOTIDE SEQUENCE [LARGE SCALE GENOMIC DNA]</scope>
    <source>
        <strain evidence="4">JCM 16929</strain>
    </source>
</reference>
<feature type="domain" description="UspA" evidence="2">
    <location>
        <begin position="6"/>
        <end position="143"/>
    </location>
</feature>
<name>A0ABP7AHI2_9ACTN</name>
<dbReference type="InterPro" id="IPR006016">
    <property type="entry name" value="UspA"/>
</dbReference>
<feature type="domain" description="UspA" evidence="2">
    <location>
        <begin position="153"/>
        <end position="288"/>
    </location>
</feature>
<dbReference type="PRINTS" id="PR01438">
    <property type="entry name" value="UNVRSLSTRESS"/>
</dbReference>
<dbReference type="InterPro" id="IPR006015">
    <property type="entry name" value="Universal_stress_UspA"/>
</dbReference>
<dbReference type="RefSeq" id="WP_344807743.1">
    <property type="nucleotide sequence ID" value="NZ_BAABAB010000030.1"/>
</dbReference>
<evidence type="ECO:0000256" key="1">
    <source>
        <dbReference type="ARBA" id="ARBA00008791"/>
    </source>
</evidence>
<accession>A0ABP7AHI2</accession>
<sequence length="307" mass="31750">MITLGRPVAVGITGGPSDYALALEYAAAAARRRGVGVRVVHGCEPFHRLPRLEDPEVDQRNLRQGHQQARIAARRLRDLLPAGREVSVSTPPGSGPEALVEESAQACLVVLQRRDLSALGRISAGSTTSAVAAQAACPVVAVRPGAVGGAGGVVVGVDAAGHAGTALAAAFAEADALHCGIVAVHAWQWQDTAFQLGYAPTDPDEIDQAERTHRERLAELVAPYADRHPTVPVELSVVAGPVPSALVGAAAGARLLVVSRHKPAAKPRGLGSIARRCLNEAPCPVMVVAGSRPTPRPIDDPVRAAVE</sequence>
<evidence type="ECO:0000313" key="3">
    <source>
        <dbReference type="EMBL" id="GAA3632748.1"/>
    </source>
</evidence>
<evidence type="ECO:0000259" key="2">
    <source>
        <dbReference type="Pfam" id="PF00582"/>
    </source>
</evidence>
<dbReference type="PANTHER" id="PTHR46268">
    <property type="entry name" value="STRESS RESPONSE PROTEIN NHAX"/>
    <property type="match status" value="1"/>
</dbReference>
<keyword evidence="4" id="KW-1185">Reference proteome</keyword>
<dbReference type="Pfam" id="PF00582">
    <property type="entry name" value="Usp"/>
    <property type="match status" value="2"/>
</dbReference>
<dbReference type="Proteomes" id="UP001501490">
    <property type="component" value="Unassembled WGS sequence"/>
</dbReference>
<organism evidence="3 4">
    <name type="scientific">Microlunatus ginsengisoli</name>
    <dbReference type="NCBI Taxonomy" id="363863"/>
    <lineage>
        <taxon>Bacteria</taxon>
        <taxon>Bacillati</taxon>
        <taxon>Actinomycetota</taxon>
        <taxon>Actinomycetes</taxon>
        <taxon>Propionibacteriales</taxon>
        <taxon>Propionibacteriaceae</taxon>
        <taxon>Microlunatus</taxon>
    </lineage>
</organism>
<dbReference type="EMBL" id="BAABAB010000030">
    <property type="protein sequence ID" value="GAA3632748.1"/>
    <property type="molecule type" value="Genomic_DNA"/>
</dbReference>
<dbReference type="SUPFAM" id="SSF52402">
    <property type="entry name" value="Adenine nucleotide alpha hydrolases-like"/>
    <property type="match status" value="2"/>
</dbReference>
<dbReference type="Gene3D" id="3.40.50.620">
    <property type="entry name" value="HUPs"/>
    <property type="match status" value="2"/>
</dbReference>
<evidence type="ECO:0000313" key="4">
    <source>
        <dbReference type="Proteomes" id="UP001501490"/>
    </source>
</evidence>
<dbReference type="PANTHER" id="PTHR46268:SF6">
    <property type="entry name" value="UNIVERSAL STRESS PROTEIN UP12"/>
    <property type="match status" value="1"/>
</dbReference>
<comment type="caution">
    <text evidence="3">The sequence shown here is derived from an EMBL/GenBank/DDBJ whole genome shotgun (WGS) entry which is preliminary data.</text>
</comment>
<comment type="similarity">
    <text evidence="1">Belongs to the universal stress protein A family.</text>
</comment>